<evidence type="ECO:0000256" key="5">
    <source>
        <dbReference type="ARBA" id="ARBA00023040"/>
    </source>
</evidence>
<evidence type="ECO:0000259" key="10">
    <source>
        <dbReference type="PROSITE" id="PS50259"/>
    </source>
</evidence>
<feature type="transmembrane region" description="Helical" evidence="9">
    <location>
        <begin position="502"/>
        <end position="525"/>
    </location>
</feature>
<sequence length="609" mass="67590">MKTDVEDYVRSCATGTTMKSRPGKPLGLFQIVAEPTKPWEEIAMDFIVELPDRCGFSAGGGRLSAVEAILGQKLQCYHLLGMIPKNYQQFRALVFAVREVNKDLLLLPNITLGFHIYSNSQSEVEICSNSLSLLSTRGQMVPGPHTGDVSEFSRFLLSLDPLKPQGDLFLLHCWEKLFGCMMDKPGRILPKRLLPYLRNVKFNNSAGEEVSFSESGLVSSRYDLLNWLFLPNQSFVTTKVGQIDSTASPGQDFPINSNDIIWATKKVPFARCGMRRCHAGERKSVPEGKEVCCYQCDPCPEGTISNQTDAALCDPCPEDQYPNKNKNHCIAKKIHFLSYQDPLGYSLTSLTLFLSVTTSAVLVIFLKHHNTPIVKANNRDLTYILLVSLLLCFLCSFLFIGQPGKLTCLFRQSAFAILFSLAVSSVLAKTVMVVLAFMATKPGNKSRKLLGKPLTNSIVSACPLVQALLCATWLVTSSPFPNMDFHSLVGEVILECNEGSALMFYAVLAYLGFLALVSFTVAFLARKLPDSFNEAKFITFSMLVFCSVWISFLPTYLSTKGKSMVAVEIFSILASGAGLLACIFFPKCYIILFRPNLNCRENIMRHKNL</sequence>
<accession>A0ABM3YRD5</accession>
<dbReference type="InterPro" id="IPR017979">
    <property type="entry name" value="GPCR_3_CS"/>
</dbReference>
<comment type="subcellular location">
    <subcellularLocation>
        <location evidence="1">Cell membrane</location>
        <topology evidence="1">Multi-pass membrane protein</topology>
    </subcellularLocation>
</comment>
<feature type="transmembrane region" description="Helical" evidence="9">
    <location>
        <begin position="537"/>
        <end position="557"/>
    </location>
</feature>
<feature type="transmembrane region" description="Helical" evidence="9">
    <location>
        <begin position="381"/>
        <end position="401"/>
    </location>
</feature>
<evidence type="ECO:0000256" key="6">
    <source>
        <dbReference type="ARBA" id="ARBA00023136"/>
    </source>
</evidence>
<dbReference type="PRINTS" id="PR01535">
    <property type="entry name" value="VOMERONASL2R"/>
</dbReference>
<evidence type="ECO:0000256" key="1">
    <source>
        <dbReference type="ARBA" id="ARBA00004651"/>
    </source>
</evidence>
<dbReference type="InterPro" id="IPR011500">
    <property type="entry name" value="GPCR_3_9-Cys_dom"/>
</dbReference>
<dbReference type="RefSeq" id="XP_060538684.1">
    <property type="nucleotide sequence ID" value="XM_060682701.1"/>
</dbReference>
<dbReference type="CDD" id="cd15283">
    <property type="entry name" value="7tmC_V2R_pheromone"/>
    <property type="match status" value="1"/>
</dbReference>
<keyword evidence="6 9" id="KW-0472">Membrane</keyword>
<evidence type="ECO:0000256" key="8">
    <source>
        <dbReference type="ARBA" id="ARBA00023224"/>
    </source>
</evidence>
<dbReference type="Proteomes" id="UP001652622">
    <property type="component" value="Unplaced"/>
</dbReference>
<feature type="transmembrane region" description="Helical" evidence="9">
    <location>
        <begin position="569"/>
        <end position="592"/>
    </location>
</feature>
<keyword evidence="5" id="KW-0297">G-protein coupled receptor</keyword>
<keyword evidence="3 9" id="KW-0812">Transmembrane</keyword>
<dbReference type="GeneID" id="132709334"/>
<dbReference type="PROSITE" id="PS50259">
    <property type="entry name" value="G_PROTEIN_RECEP_F3_4"/>
    <property type="match status" value="1"/>
</dbReference>
<feature type="transmembrane region" description="Helical" evidence="9">
    <location>
        <begin position="343"/>
        <end position="366"/>
    </location>
</feature>
<protein>
    <submittedName>
        <fullName evidence="12">Vomeronasal type-2 receptor 26-like</fullName>
    </submittedName>
</protein>
<dbReference type="InterPro" id="IPR017978">
    <property type="entry name" value="GPCR_3_C"/>
</dbReference>
<dbReference type="Gene3D" id="2.10.50.30">
    <property type="entry name" value="GPCR, family 3, nine cysteines domain"/>
    <property type="match status" value="1"/>
</dbReference>
<reference evidence="12" key="1">
    <citation type="submission" date="2025-08" db="UniProtKB">
        <authorList>
            <consortium name="RefSeq"/>
        </authorList>
    </citation>
    <scope>IDENTIFICATION</scope>
    <source>
        <tissue evidence="12">Blood</tissue>
    </source>
</reference>
<dbReference type="Gene3D" id="3.40.50.2300">
    <property type="match status" value="3"/>
</dbReference>
<dbReference type="InterPro" id="IPR038550">
    <property type="entry name" value="GPCR_3_9-Cys_sf"/>
</dbReference>
<dbReference type="SUPFAM" id="SSF53822">
    <property type="entry name" value="Periplasmic binding protein-like I"/>
    <property type="match status" value="2"/>
</dbReference>
<keyword evidence="8" id="KW-0807">Transducer</keyword>
<dbReference type="Pfam" id="PF00003">
    <property type="entry name" value="7tm_3"/>
    <property type="match status" value="1"/>
</dbReference>
<gene>
    <name evidence="12" type="primary">LOC132709334</name>
</gene>
<keyword evidence="7" id="KW-0325">Glycoprotein</keyword>
<proteinExistence type="predicted"/>
<keyword evidence="5" id="KW-0675">Receptor</keyword>
<dbReference type="InterPro" id="IPR028082">
    <property type="entry name" value="Peripla_BP_I"/>
</dbReference>
<dbReference type="InterPro" id="IPR004073">
    <property type="entry name" value="GPCR_3_vmron_rcpt_2"/>
</dbReference>
<dbReference type="PANTHER" id="PTHR24061:SF599">
    <property type="entry name" value="G-PROTEIN COUPLED RECEPTORS FAMILY 3 PROFILE DOMAIN-CONTAINING PROTEIN"/>
    <property type="match status" value="1"/>
</dbReference>
<evidence type="ECO:0000256" key="4">
    <source>
        <dbReference type="ARBA" id="ARBA00022989"/>
    </source>
</evidence>
<dbReference type="InterPro" id="IPR000068">
    <property type="entry name" value="GPCR_3_Ca_sens_rcpt-rel"/>
</dbReference>
<feature type="domain" description="G-protein coupled receptors family 3 profile" evidence="10">
    <location>
        <begin position="343"/>
        <end position="607"/>
    </location>
</feature>
<dbReference type="Pfam" id="PF07562">
    <property type="entry name" value="NCD3G"/>
    <property type="match status" value="1"/>
</dbReference>
<evidence type="ECO:0000313" key="12">
    <source>
        <dbReference type="RefSeq" id="XP_060538684.1"/>
    </source>
</evidence>
<evidence type="ECO:0000256" key="3">
    <source>
        <dbReference type="ARBA" id="ARBA00022692"/>
    </source>
</evidence>
<evidence type="ECO:0000256" key="9">
    <source>
        <dbReference type="SAM" id="Phobius"/>
    </source>
</evidence>
<keyword evidence="11" id="KW-1185">Reference proteome</keyword>
<dbReference type="PANTHER" id="PTHR24061">
    <property type="entry name" value="CALCIUM-SENSING RECEPTOR-RELATED"/>
    <property type="match status" value="1"/>
</dbReference>
<feature type="transmembrane region" description="Helical" evidence="9">
    <location>
        <begin position="413"/>
        <end position="437"/>
    </location>
</feature>
<evidence type="ECO:0000256" key="2">
    <source>
        <dbReference type="ARBA" id="ARBA00022475"/>
    </source>
</evidence>
<evidence type="ECO:0000313" key="11">
    <source>
        <dbReference type="Proteomes" id="UP001652622"/>
    </source>
</evidence>
<keyword evidence="4 9" id="KW-1133">Transmembrane helix</keyword>
<evidence type="ECO:0000256" key="7">
    <source>
        <dbReference type="ARBA" id="ARBA00023180"/>
    </source>
</evidence>
<dbReference type="PROSITE" id="PS00981">
    <property type="entry name" value="G_PROTEIN_RECEP_F3_3"/>
    <property type="match status" value="1"/>
</dbReference>
<organism evidence="11 12">
    <name type="scientific">Pantherophis guttatus</name>
    <name type="common">Corn snake</name>
    <name type="synonym">Elaphe guttata</name>
    <dbReference type="NCBI Taxonomy" id="94885"/>
    <lineage>
        <taxon>Eukaryota</taxon>
        <taxon>Metazoa</taxon>
        <taxon>Chordata</taxon>
        <taxon>Craniata</taxon>
        <taxon>Vertebrata</taxon>
        <taxon>Euteleostomi</taxon>
        <taxon>Lepidosauria</taxon>
        <taxon>Squamata</taxon>
        <taxon>Bifurcata</taxon>
        <taxon>Unidentata</taxon>
        <taxon>Episquamata</taxon>
        <taxon>Toxicofera</taxon>
        <taxon>Serpentes</taxon>
        <taxon>Colubroidea</taxon>
        <taxon>Colubridae</taxon>
        <taxon>Colubrinae</taxon>
        <taxon>Pantherophis</taxon>
    </lineage>
</organism>
<name>A0ABM3YRD5_PANGU</name>
<feature type="transmembrane region" description="Helical" evidence="9">
    <location>
        <begin position="458"/>
        <end position="476"/>
    </location>
</feature>
<keyword evidence="2" id="KW-1003">Cell membrane</keyword>